<evidence type="ECO:0000256" key="1">
    <source>
        <dbReference type="ARBA" id="ARBA00004442"/>
    </source>
</evidence>
<evidence type="ECO:0000313" key="8">
    <source>
        <dbReference type="EMBL" id="ACZ07863.1"/>
    </source>
</evidence>
<protein>
    <submittedName>
        <fullName evidence="8">OmpA/MotB domain protein</fullName>
    </submittedName>
</protein>
<dbReference type="eggNOG" id="COG2885">
    <property type="taxonomic scope" value="Bacteria"/>
</dbReference>
<name>D1AFH8_SEBTE</name>
<dbReference type="EMBL" id="CP001739">
    <property type="protein sequence ID" value="ACZ07863.1"/>
    <property type="molecule type" value="Genomic_DNA"/>
</dbReference>
<proteinExistence type="predicted"/>
<dbReference type="Pfam" id="PF00691">
    <property type="entry name" value="OmpA"/>
    <property type="match status" value="1"/>
</dbReference>
<reference evidence="9" key="1">
    <citation type="submission" date="2009-09" db="EMBL/GenBank/DDBJ databases">
        <title>The complete chromosome of Sebaldella termitidis ATCC 33386.</title>
        <authorList>
            <consortium name="US DOE Joint Genome Institute (JGI-PGF)"/>
            <person name="Lucas S."/>
            <person name="Copeland A."/>
            <person name="Lapidus A."/>
            <person name="Glavina del Rio T."/>
            <person name="Dalin E."/>
            <person name="Tice H."/>
            <person name="Bruce D."/>
            <person name="Goodwin L."/>
            <person name="Pitluck S."/>
            <person name="Kyrpides N."/>
            <person name="Mavromatis K."/>
            <person name="Ivanova N."/>
            <person name="Mikhailova N."/>
            <person name="Sims D."/>
            <person name="Meincke L."/>
            <person name="Brettin T."/>
            <person name="Detter J.C."/>
            <person name="Han C."/>
            <person name="Larimer F."/>
            <person name="Land M."/>
            <person name="Hauser L."/>
            <person name="Markowitz V."/>
            <person name="Cheng J.F."/>
            <person name="Hugenholtz P."/>
            <person name="Woyke T."/>
            <person name="Wu D."/>
            <person name="Eisen J.A."/>
        </authorList>
    </citation>
    <scope>NUCLEOTIDE SEQUENCE [LARGE SCALE GENOMIC DNA]</scope>
    <source>
        <strain evidence="9">ATCC 33386 / NCTC 11300</strain>
    </source>
</reference>
<dbReference type="PANTHER" id="PTHR30329">
    <property type="entry name" value="STATOR ELEMENT OF FLAGELLAR MOTOR COMPLEX"/>
    <property type="match status" value="1"/>
</dbReference>
<dbReference type="KEGG" id="str:Sterm_0995"/>
<evidence type="ECO:0000256" key="5">
    <source>
        <dbReference type="SAM" id="MobiDB-lite"/>
    </source>
</evidence>
<feature type="signal peptide" evidence="6">
    <location>
        <begin position="1"/>
        <end position="20"/>
    </location>
</feature>
<evidence type="ECO:0000256" key="4">
    <source>
        <dbReference type="PROSITE-ProRule" id="PRU00473"/>
    </source>
</evidence>
<accession>D1AFH8</accession>
<dbReference type="STRING" id="526218.Sterm_0995"/>
<gene>
    <name evidence="8" type="ordered locus">Sterm_0995</name>
</gene>
<dbReference type="Gene3D" id="3.30.1330.60">
    <property type="entry name" value="OmpA-like domain"/>
    <property type="match status" value="1"/>
</dbReference>
<keyword evidence="6" id="KW-0732">Signal</keyword>
<dbReference type="InterPro" id="IPR050330">
    <property type="entry name" value="Bact_OuterMem_StrucFunc"/>
</dbReference>
<keyword evidence="9" id="KW-1185">Reference proteome</keyword>
<evidence type="ECO:0000256" key="3">
    <source>
        <dbReference type="ARBA" id="ARBA00023237"/>
    </source>
</evidence>
<dbReference type="CDD" id="cd07185">
    <property type="entry name" value="OmpA_C-like"/>
    <property type="match status" value="1"/>
</dbReference>
<sequence>MKKKIILLLFVLAVFSTARPFTTKQMRNDTIRINALEVEFVEEKAAVQEVKQNGSGEVKKIIRLNENKLYFDFDDSRIKPEYYGLLREMVEEIKAMDSDVIIRGYTDSKGTDEYNNRLSQRRAESVRDKLIEFGLESGRVLKTEGMGERNPIAPNTNKDGSDNPAGRALNRRIELELVK</sequence>
<dbReference type="InterPro" id="IPR006664">
    <property type="entry name" value="OMP_bac"/>
</dbReference>
<dbReference type="InterPro" id="IPR006665">
    <property type="entry name" value="OmpA-like"/>
</dbReference>
<dbReference type="Proteomes" id="UP000000845">
    <property type="component" value="Chromosome"/>
</dbReference>
<dbReference type="AlphaFoldDB" id="D1AFH8"/>
<dbReference type="HOGENOM" id="CLU_016890_12_2_0"/>
<evidence type="ECO:0000259" key="7">
    <source>
        <dbReference type="PROSITE" id="PS51123"/>
    </source>
</evidence>
<organism evidence="8 9">
    <name type="scientific">Sebaldella termitidis (strain ATCC 33386 / NCTC 11300)</name>
    <dbReference type="NCBI Taxonomy" id="526218"/>
    <lineage>
        <taxon>Bacteria</taxon>
        <taxon>Fusobacteriati</taxon>
        <taxon>Fusobacteriota</taxon>
        <taxon>Fusobacteriia</taxon>
        <taxon>Fusobacteriales</taxon>
        <taxon>Leptotrichiaceae</taxon>
        <taxon>Sebaldella</taxon>
    </lineage>
</organism>
<dbReference type="RefSeq" id="WP_012860459.1">
    <property type="nucleotide sequence ID" value="NC_013517.1"/>
</dbReference>
<dbReference type="PANTHER" id="PTHR30329:SF21">
    <property type="entry name" value="LIPOPROTEIN YIAD-RELATED"/>
    <property type="match status" value="1"/>
</dbReference>
<keyword evidence="2 4" id="KW-0472">Membrane</keyword>
<dbReference type="PROSITE" id="PS51123">
    <property type="entry name" value="OMPA_2"/>
    <property type="match status" value="1"/>
</dbReference>
<feature type="region of interest" description="Disordered" evidence="5">
    <location>
        <begin position="144"/>
        <end position="168"/>
    </location>
</feature>
<reference evidence="8 9" key="2">
    <citation type="journal article" date="2010" name="Stand. Genomic Sci.">
        <title>Complete genome sequence of Sebaldella termitidis type strain (NCTC 11300).</title>
        <authorList>
            <person name="Harmon-Smith M."/>
            <person name="Celia L."/>
            <person name="Chertkov O."/>
            <person name="Lapidus A."/>
            <person name="Copeland A."/>
            <person name="Glavina Del Rio T."/>
            <person name="Nolan M."/>
            <person name="Lucas S."/>
            <person name="Tice H."/>
            <person name="Cheng J.F."/>
            <person name="Han C."/>
            <person name="Detter J.C."/>
            <person name="Bruce D."/>
            <person name="Goodwin L."/>
            <person name="Pitluck S."/>
            <person name="Pati A."/>
            <person name="Liolios K."/>
            <person name="Ivanova N."/>
            <person name="Mavromatis K."/>
            <person name="Mikhailova N."/>
            <person name="Chen A."/>
            <person name="Palaniappan K."/>
            <person name="Land M."/>
            <person name="Hauser L."/>
            <person name="Chang Y.J."/>
            <person name="Jeffries C.D."/>
            <person name="Brettin T."/>
            <person name="Goker M."/>
            <person name="Beck B."/>
            <person name="Bristow J."/>
            <person name="Eisen J.A."/>
            <person name="Markowitz V."/>
            <person name="Hugenholtz P."/>
            <person name="Kyrpides N.C."/>
            <person name="Klenk H.P."/>
            <person name="Chen F."/>
        </authorList>
    </citation>
    <scope>NUCLEOTIDE SEQUENCE [LARGE SCALE GENOMIC DNA]</scope>
    <source>
        <strain evidence="9">ATCC 33386 / NCTC 11300</strain>
    </source>
</reference>
<dbReference type="SUPFAM" id="SSF103088">
    <property type="entry name" value="OmpA-like"/>
    <property type="match status" value="1"/>
</dbReference>
<dbReference type="PRINTS" id="PR01021">
    <property type="entry name" value="OMPADOMAIN"/>
</dbReference>
<dbReference type="InterPro" id="IPR036737">
    <property type="entry name" value="OmpA-like_sf"/>
</dbReference>
<dbReference type="GO" id="GO:0009279">
    <property type="term" value="C:cell outer membrane"/>
    <property type="evidence" value="ECO:0007669"/>
    <property type="project" value="UniProtKB-SubCell"/>
</dbReference>
<feature type="domain" description="OmpA-like" evidence="7">
    <location>
        <begin position="58"/>
        <end position="179"/>
    </location>
</feature>
<feature type="chain" id="PRO_5003019628" evidence="6">
    <location>
        <begin position="21"/>
        <end position="179"/>
    </location>
</feature>
<evidence type="ECO:0000313" key="9">
    <source>
        <dbReference type="Proteomes" id="UP000000845"/>
    </source>
</evidence>
<evidence type="ECO:0000256" key="6">
    <source>
        <dbReference type="SAM" id="SignalP"/>
    </source>
</evidence>
<keyword evidence="3" id="KW-0998">Cell outer membrane</keyword>
<evidence type="ECO:0000256" key="2">
    <source>
        <dbReference type="ARBA" id="ARBA00023136"/>
    </source>
</evidence>
<comment type="subcellular location">
    <subcellularLocation>
        <location evidence="1">Cell outer membrane</location>
    </subcellularLocation>
</comment>